<dbReference type="AlphaFoldDB" id="A0A5B7IM47"/>
<organism evidence="1 2">
    <name type="scientific">Portunus trituberculatus</name>
    <name type="common">Swimming crab</name>
    <name type="synonym">Neptunus trituberculatus</name>
    <dbReference type="NCBI Taxonomy" id="210409"/>
    <lineage>
        <taxon>Eukaryota</taxon>
        <taxon>Metazoa</taxon>
        <taxon>Ecdysozoa</taxon>
        <taxon>Arthropoda</taxon>
        <taxon>Crustacea</taxon>
        <taxon>Multicrustacea</taxon>
        <taxon>Malacostraca</taxon>
        <taxon>Eumalacostraca</taxon>
        <taxon>Eucarida</taxon>
        <taxon>Decapoda</taxon>
        <taxon>Pleocyemata</taxon>
        <taxon>Brachyura</taxon>
        <taxon>Eubrachyura</taxon>
        <taxon>Portunoidea</taxon>
        <taxon>Portunidae</taxon>
        <taxon>Portuninae</taxon>
        <taxon>Portunus</taxon>
    </lineage>
</organism>
<name>A0A5B7IM47_PORTR</name>
<proteinExistence type="predicted"/>
<keyword evidence="2" id="KW-1185">Reference proteome</keyword>
<evidence type="ECO:0000313" key="2">
    <source>
        <dbReference type="Proteomes" id="UP000324222"/>
    </source>
</evidence>
<gene>
    <name evidence="1" type="ORF">E2C01_080402</name>
</gene>
<evidence type="ECO:0000313" key="1">
    <source>
        <dbReference type="EMBL" id="MPC85620.1"/>
    </source>
</evidence>
<protein>
    <submittedName>
        <fullName evidence="1">Uncharacterized protein</fullName>
    </submittedName>
</protein>
<reference evidence="1 2" key="1">
    <citation type="submission" date="2019-05" db="EMBL/GenBank/DDBJ databases">
        <title>Another draft genome of Portunus trituberculatus and its Hox gene families provides insights of decapod evolution.</title>
        <authorList>
            <person name="Jeong J.-H."/>
            <person name="Song I."/>
            <person name="Kim S."/>
            <person name="Choi T."/>
            <person name="Kim D."/>
            <person name="Ryu S."/>
            <person name="Kim W."/>
        </authorList>
    </citation>
    <scope>NUCLEOTIDE SEQUENCE [LARGE SCALE GENOMIC DNA]</scope>
    <source>
        <tissue evidence="1">Muscle</tissue>
    </source>
</reference>
<comment type="caution">
    <text evidence="1">The sequence shown here is derived from an EMBL/GenBank/DDBJ whole genome shotgun (WGS) entry which is preliminary data.</text>
</comment>
<sequence length="151" mass="16726">MTWFSKTCFLFLAGEWLVYLRRTGFDLLVDALWQRVGECVPGVLLLHRQHLLAGSIFELGKSHSAVPRSVRGAECGGHQQEDYQLGREGKGAVSVRQITSVHTSLLEGSQASQGDTEYWALRDQAVRKVHLPIDEEPVADGMIRLPAVALS</sequence>
<accession>A0A5B7IM47</accession>
<dbReference type="Proteomes" id="UP000324222">
    <property type="component" value="Unassembled WGS sequence"/>
</dbReference>
<dbReference type="EMBL" id="VSRR010068990">
    <property type="protein sequence ID" value="MPC85620.1"/>
    <property type="molecule type" value="Genomic_DNA"/>
</dbReference>